<reference evidence="1" key="1">
    <citation type="submission" date="2018-06" db="EMBL/GenBank/DDBJ databases">
        <authorList>
            <person name="Zhirakovskaya E."/>
        </authorList>
    </citation>
    <scope>NUCLEOTIDE SEQUENCE</scope>
</reference>
<evidence type="ECO:0000313" key="1">
    <source>
        <dbReference type="EMBL" id="VAW18423.1"/>
    </source>
</evidence>
<organism evidence="1">
    <name type="scientific">hydrothermal vent metagenome</name>
    <dbReference type="NCBI Taxonomy" id="652676"/>
    <lineage>
        <taxon>unclassified sequences</taxon>
        <taxon>metagenomes</taxon>
        <taxon>ecological metagenomes</taxon>
    </lineage>
</organism>
<dbReference type="EMBL" id="UOER01000022">
    <property type="protein sequence ID" value="VAW18423.1"/>
    <property type="molecule type" value="Genomic_DNA"/>
</dbReference>
<protein>
    <submittedName>
        <fullName evidence="1">Uncharacterized protein</fullName>
    </submittedName>
</protein>
<gene>
    <name evidence="1" type="ORF">MNBD_BACTEROID04-373</name>
</gene>
<dbReference type="Gene3D" id="2.170.120.30">
    <property type="match status" value="1"/>
</dbReference>
<feature type="non-terminal residue" evidence="1">
    <location>
        <position position="1"/>
    </location>
</feature>
<accession>A0A3B0TQD4</accession>
<proteinExistence type="predicted"/>
<dbReference type="AlphaFoldDB" id="A0A3B0TQD4"/>
<name>A0A3B0TQD4_9ZZZZ</name>
<sequence>KVVVKANVDKFTEGSFDIPVTIINKPEGIKINTFPNTIEVIYQAGLSNFNKITKNSFLVVYDYKQYEKDTLTRFLTPIIKQKSEFISSIKINPSKIEFLIQK</sequence>